<gene>
    <name evidence="10" type="ORF">G5V65_10765</name>
</gene>
<dbReference type="GO" id="GO:0000155">
    <property type="term" value="F:phosphorelay sensor kinase activity"/>
    <property type="evidence" value="ECO:0007669"/>
    <property type="project" value="InterPro"/>
</dbReference>
<dbReference type="NCBIfam" id="TIGR00229">
    <property type="entry name" value="sensory_box"/>
    <property type="match status" value="2"/>
</dbReference>
<evidence type="ECO:0000313" key="10">
    <source>
        <dbReference type="EMBL" id="NGQ91379.1"/>
    </source>
</evidence>
<proteinExistence type="predicted"/>
<feature type="modified residue" description="4-aspartylphosphate" evidence="5">
    <location>
        <position position="786"/>
    </location>
</feature>
<feature type="domain" description="Histidine kinase" evidence="8">
    <location>
        <begin position="507"/>
        <end position="724"/>
    </location>
</feature>
<comment type="caution">
    <text evidence="10">The sequence shown here is derived from an EMBL/GenBank/DDBJ whole genome shotgun (WGS) entry which is preliminary data.</text>
</comment>
<dbReference type="RefSeq" id="WP_165049855.1">
    <property type="nucleotide sequence ID" value="NZ_JAALFE010000009.1"/>
</dbReference>
<dbReference type="InterPro" id="IPR000014">
    <property type="entry name" value="PAS"/>
</dbReference>
<dbReference type="InterPro" id="IPR003661">
    <property type="entry name" value="HisK_dim/P_dom"/>
</dbReference>
<dbReference type="Pfam" id="PF00072">
    <property type="entry name" value="Response_reg"/>
    <property type="match status" value="2"/>
</dbReference>
<dbReference type="Pfam" id="PF02518">
    <property type="entry name" value="HATPase_c"/>
    <property type="match status" value="1"/>
</dbReference>
<feature type="domain" description="Response regulatory" evidence="9">
    <location>
        <begin position="881"/>
        <end position="998"/>
    </location>
</feature>
<keyword evidence="7" id="KW-0812">Transmembrane</keyword>
<dbReference type="FunFam" id="3.30.565.10:FF:000010">
    <property type="entry name" value="Sensor histidine kinase RcsC"/>
    <property type="match status" value="1"/>
</dbReference>
<protein>
    <recommendedName>
        <fullName evidence="2">histidine kinase</fullName>
        <ecNumber evidence="2">2.7.13.3</ecNumber>
    </recommendedName>
</protein>
<feature type="modified residue" description="4-aspartylphosphate" evidence="5">
    <location>
        <position position="930"/>
    </location>
</feature>
<dbReference type="CDD" id="cd00130">
    <property type="entry name" value="PAS"/>
    <property type="match status" value="2"/>
</dbReference>
<feature type="region of interest" description="Disordered" evidence="6">
    <location>
        <begin position="1"/>
        <end position="22"/>
    </location>
</feature>
<dbReference type="Pfam" id="PF00512">
    <property type="entry name" value="HisKA"/>
    <property type="match status" value="1"/>
</dbReference>
<evidence type="ECO:0000256" key="4">
    <source>
        <dbReference type="ARBA" id="ARBA00023012"/>
    </source>
</evidence>
<dbReference type="Gene3D" id="3.30.450.20">
    <property type="entry name" value="PAS domain"/>
    <property type="match status" value="2"/>
</dbReference>
<dbReference type="Pfam" id="PF13426">
    <property type="entry name" value="PAS_9"/>
    <property type="match status" value="1"/>
</dbReference>
<dbReference type="PANTHER" id="PTHR45339:SF1">
    <property type="entry name" value="HYBRID SIGNAL TRANSDUCTION HISTIDINE KINASE J"/>
    <property type="match status" value="1"/>
</dbReference>
<dbReference type="InterPro" id="IPR003594">
    <property type="entry name" value="HATPase_dom"/>
</dbReference>
<dbReference type="InterPro" id="IPR036890">
    <property type="entry name" value="HATPase_C_sf"/>
</dbReference>
<reference evidence="10 11" key="1">
    <citation type="submission" date="2020-02" db="EMBL/GenBank/DDBJ databases">
        <title>Rhodobacter translucens sp. nov., a novel bacterium isolated from activated sludge.</title>
        <authorList>
            <person name="Liu J."/>
        </authorList>
    </citation>
    <scope>NUCLEOTIDE SEQUENCE [LARGE SCALE GENOMIC DNA]</scope>
    <source>
        <strain evidence="10 11">HX-7-19</strain>
    </source>
</reference>
<evidence type="ECO:0000313" key="11">
    <source>
        <dbReference type="Proteomes" id="UP000474758"/>
    </source>
</evidence>
<sequence length="1023" mass="110677">MTKARPTMRPRRTVADPAPRPGRWHRRVRVTLAALAAVTGFPRLAAAQTAVPEHAHPHLPFFLFGAALALGLTALLLRRLRQVSAARARIEDSLHRRLREQDCLHRVFLATEDMARPTDDILADIARALSDSCGKPGQYRFRIRYMGLWHDDIPAGITPLFSLPILVEDVAEGEIALASPDGAVTSLPPEERLLLNLVTSRMAGRATVARAIARHAHSEDRFRRTFQQSAQAIGVIRDGIFTDVNAAAHAMLGHPPGSGLVGRRIEDISPDRQPGGEASHDRIARLMAAAMAGESTRFDWEYLRADGTPLLAEVILTAARNDGHVDIYTAWTDITVKRQAEATLAAHQRTLESEVATRTEELTRLNEELGTLLTTAASGIALMRDGMIRTCNPSLAEILLIPRDLLIGASPATLFRDASDWASLLEQAETEMAQGHIFSTSVEIRRGDGSTLWIGLRANAVDPLRPQNGAVLVIDDISKQHQASLQMAAARDIAEQAARLKSEFLAHMSHELRSPINAVLGFTELLLDSPLSEHQRDYVRKLQGSGRHLLMIVNDVLDLSQVEAGKLRIEKTEFRLSSIVKAATDTIAAAAADKGIELVVQCDPALATRYLGDPLRITQILMNYLTNALKFTEQGQITLRVRRSQAGRLMFSVSDTGIGLTEDQISRLFQRFSQAEESTARLYGGTGLGLAICRQLADLMQGDVGVDSRPGQGSTFWIDLPLAALPDAQQAPRADMLARRRFLVIDDNPHAAAAIAEHLRAAGAMVTLAARLPDAGTADFDAILIDSQMPDPDGFATARLLRERHGTATPPLLLLAHRGGQEIVDRAHAAGFRDLLVKPAEPDLMLARLLSMFQPATSTTQPEPLPAPAPDAGAPSIAQRRALIVDDNPLNLELTGALLARHGMDTATATNGAEALQALLEQDFDLILMDSQMPVMNGIEATRRIRALPTAKAAVPIIGLTGNALDADRDLAFTAGMTDYVVKPISPTELKAILARHLGVAPPAAAPVPLTAARPPAKKAQAS</sequence>
<dbReference type="SUPFAM" id="SSF47384">
    <property type="entry name" value="Homodimeric domain of signal transducing histidine kinase"/>
    <property type="match status" value="1"/>
</dbReference>
<dbReference type="SUPFAM" id="SSF55785">
    <property type="entry name" value="PYP-like sensor domain (PAS domain)"/>
    <property type="match status" value="2"/>
</dbReference>
<keyword evidence="11" id="KW-1185">Reference proteome</keyword>
<dbReference type="SMART" id="SM00388">
    <property type="entry name" value="HisKA"/>
    <property type="match status" value="1"/>
</dbReference>
<keyword evidence="4" id="KW-0902">Two-component regulatory system</keyword>
<dbReference type="InterPro" id="IPR035965">
    <property type="entry name" value="PAS-like_dom_sf"/>
</dbReference>
<dbReference type="SMART" id="SM00448">
    <property type="entry name" value="REC"/>
    <property type="match status" value="2"/>
</dbReference>
<dbReference type="AlphaFoldDB" id="A0A6M1TMX3"/>
<keyword evidence="3 5" id="KW-0597">Phosphoprotein</keyword>
<dbReference type="InterPro" id="IPR011006">
    <property type="entry name" value="CheY-like_superfamily"/>
</dbReference>
<comment type="catalytic activity">
    <reaction evidence="1">
        <text>ATP + protein L-histidine = ADP + protein N-phospho-L-histidine.</text>
        <dbReference type="EC" id="2.7.13.3"/>
    </reaction>
</comment>
<dbReference type="Gene3D" id="3.30.565.10">
    <property type="entry name" value="Histidine kinase-like ATPase, C-terminal domain"/>
    <property type="match status" value="1"/>
</dbReference>
<evidence type="ECO:0000259" key="8">
    <source>
        <dbReference type="PROSITE" id="PS50109"/>
    </source>
</evidence>
<dbReference type="PROSITE" id="PS50110">
    <property type="entry name" value="RESPONSE_REGULATORY"/>
    <property type="match status" value="2"/>
</dbReference>
<dbReference type="Gene3D" id="3.40.50.2300">
    <property type="match status" value="2"/>
</dbReference>
<dbReference type="EC" id="2.7.13.3" evidence="2"/>
<dbReference type="InterPro" id="IPR001789">
    <property type="entry name" value="Sig_transdc_resp-reg_receiver"/>
</dbReference>
<dbReference type="PANTHER" id="PTHR45339">
    <property type="entry name" value="HYBRID SIGNAL TRANSDUCTION HISTIDINE KINASE J"/>
    <property type="match status" value="1"/>
</dbReference>
<evidence type="ECO:0000256" key="3">
    <source>
        <dbReference type="ARBA" id="ARBA00022553"/>
    </source>
</evidence>
<keyword evidence="7" id="KW-0472">Membrane</keyword>
<evidence type="ECO:0000256" key="6">
    <source>
        <dbReference type="SAM" id="MobiDB-lite"/>
    </source>
</evidence>
<evidence type="ECO:0000256" key="1">
    <source>
        <dbReference type="ARBA" id="ARBA00000085"/>
    </source>
</evidence>
<evidence type="ECO:0000256" key="7">
    <source>
        <dbReference type="SAM" id="Phobius"/>
    </source>
</evidence>
<dbReference type="CDD" id="cd00082">
    <property type="entry name" value="HisKA"/>
    <property type="match status" value="1"/>
</dbReference>
<evidence type="ECO:0000256" key="2">
    <source>
        <dbReference type="ARBA" id="ARBA00012438"/>
    </source>
</evidence>
<dbReference type="PRINTS" id="PR00344">
    <property type="entry name" value="BCTRLSENSOR"/>
</dbReference>
<dbReference type="InterPro" id="IPR013656">
    <property type="entry name" value="PAS_4"/>
</dbReference>
<dbReference type="InterPro" id="IPR004358">
    <property type="entry name" value="Sig_transdc_His_kin-like_C"/>
</dbReference>
<dbReference type="CDD" id="cd16922">
    <property type="entry name" value="HATPase_EvgS-ArcB-TorS-like"/>
    <property type="match status" value="1"/>
</dbReference>
<accession>A0A6M1TMX3</accession>
<dbReference type="SUPFAM" id="SSF52172">
    <property type="entry name" value="CheY-like"/>
    <property type="match status" value="2"/>
</dbReference>
<feature type="compositionally biased region" description="Basic residues" evidence="6">
    <location>
        <begin position="1"/>
        <end position="12"/>
    </location>
</feature>
<evidence type="ECO:0000256" key="5">
    <source>
        <dbReference type="PROSITE-ProRule" id="PRU00169"/>
    </source>
</evidence>
<dbReference type="SUPFAM" id="SSF55874">
    <property type="entry name" value="ATPase domain of HSP90 chaperone/DNA topoisomerase II/histidine kinase"/>
    <property type="match status" value="1"/>
</dbReference>
<feature type="domain" description="Response regulatory" evidence="9">
    <location>
        <begin position="741"/>
        <end position="853"/>
    </location>
</feature>
<name>A0A6M1TMX3_9RHOB</name>
<dbReference type="PROSITE" id="PS50109">
    <property type="entry name" value="HIS_KIN"/>
    <property type="match status" value="1"/>
</dbReference>
<dbReference type="Pfam" id="PF08448">
    <property type="entry name" value="PAS_4"/>
    <property type="match status" value="1"/>
</dbReference>
<dbReference type="InterPro" id="IPR005467">
    <property type="entry name" value="His_kinase_dom"/>
</dbReference>
<evidence type="ECO:0000259" key="9">
    <source>
        <dbReference type="PROSITE" id="PS50110"/>
    </source>
</evidence>
<organism evidence="10 11">
    <name type="scientific">Paragemmobacter kunshanensis</name>
    <dbReference type="NCBI Taxonomy" id="2583234"/>
    <lineage>
        <taxon>Bacteria</taxon>
        <taxon>Pseudomonadati</taxon>
        <taxon>Pseudomonadota</taxon>
        <taxon>Alphaproteobacteria</taxon>
        <taxon>Rhodobacterales</taxon>
        <taxon>Paracoccaceae</taxon>
        <taxon>Paragemmobacter</taxon>
    </lineage>
</organism>
<keyword evidence="7" id="KW-1133">Transmembrane helix</keyword>
<feature type="transmembrane region" description="Helical" evidence="7">
    <location>
        <begin position="57"/>
        <end position="77"/>
    </location>
</feature>
<dbReference type="InterPro" id="IPR036097">
    <property type="entry name" value="HisK_dim/P_sf"/>
</dbReference>
<dbReference type="SMART" id="SM00387">
    <property type="entry name" value="HATPase_c"/>
    <property type="match status" value="1"/>
</dbReference>
<dbReference type="CDD" id="cd17546">
    <property type="entry name" value="REC_hyHK_CKI1_RcsC-like"/>
    <property type="match status" value="1"/>
</dbReference>
<dbReference type="EMBL" id="JAALFE010000009">
    <property type="protein sequence ID" value="NGQ91379.1"/>
    <property type="molecule type" value="Genomic_DNA"/>
</dbReference>
<dbReference type="Proteomes" id="UP000474758">
    <property type="component" value="Unassembled WGS sequence"/>
</dbReference>
<dbReference type="Gene3D" id="1.10.287.130">
    <property type="match status" value="1"/>
</dbReference>